<organism evidence="1 2">
    <name type="scientific">Psychrosphaera saromensis</name>
    <dbReference type="NCBI Taxonomy" id="716813"/>
    <lineage>
        <taxon>Bacteria</taxon>
        <taxon>Pseudomonadati</taxon>
        <taxon>Pseudomonadota</taxon>
        <taxon>Gammaproteobacteria</taxon>
        <taxon>Alteromonadales</taxon>
        <taxon>Pseudoalteromonadaceae</taxon>
        <taxon>Psychrosphaera</taxon>
    </lineage>
</organism>
<gene>
    <name evidence="1" type="ORF">BTO11_01770</name>
</gene>
<dbReference type="InterPro" id="IPR011727">
    <property type="entry name" value="CHP02117"/>
</dbReference>
<protein>
    <recommendedName>
        <fullName evidence="3">Urease-associated protein</fullName>
    </recommendedName>
</protein>
<comment type="caution">
    <text evidence="1">The sequence shown here is derived from an EMBL/GenBank/DDBJ whole genome shotgun (WGS) entry which is preliminary data.</text>
</comment>
<dbReference type="Proteomes" id="UP000239007">
    <property type="component" value="Unassembled WGS sequence"/>
</dbReference>
<dbReference type="NCBIfam" id="TIGR02117">
    <property type="entry name" value="chp_urease_rgn"/>
    <property type="match status" value="1"/>
</dbReference>
<reference evidence="1 2" key="1">
    <citation type="submission" date="2016-12" db="EMBL/GenBank/DDBJ databases">
        <title>Diversity of luminous bacteria.</title>
        <authorList>
            <person name="Yoshizawa S."/>
            <person name="Kogure K."/>
        </authorList>
    </citation>
    <scope>NUCLEOTIDE SEQUENCE [LARGE SCALE GENOMIC DNA]</scope>
    <source>
        <strain evidence="1 2">SA4-48</strain>
    </source>
</reference>
<evidence type="ECO:0008006" key="3">
    <source>
        <dbReference type="Google" id="ProtNLM"/>
    </source>
</evidence>
<dbReference type="RefSeq" id="WP_105050959.1">
    <property type="nucleotide sequence ID" value="NZ_BMYG01000004.1"/>
</dbReference>
<evidence type="ECO:0000313" key="2">
    <source>
        <dbReference type="Proteomes" id="UP000239007"/>
    </source>
</evidence>
<sequence length="216" mass="24004">MRYLTALFVIVFLSVVISTCSTEPNVIESPEAYSGLGDNQVYVVSHGWHTSLIVPTINATAELPELAVRFPRSSYIEFGWGDKGFYQAKEITAGLALQAMLMPTDSVVHVVGINKEVAKFFPESDIELLLLTDDEIALLMQFISASFARDSQDSLISTQLGLYGDSQFYQGVGNYYLMNTCNKWTAKGLKSFGMDISIMFKLSSDSIMDYVKAQKR</sequence>
<proteinExistence type="predicted"/>
<keyword evidence="2" id="KW-1185">Reference proteome</keyword>
<evidence type="ECO:0000313" key="1">
    <source>
        <dbReference type="EMBL" id="PQJ52498.1"/>
    </source>
</evidence>
<name>A0A2S7URX8_9GAMM</name>
<dbReference type="Pfam" id="PF09601">
    <property type="entry name" value="DUF2459"/>
    <property type="match status" value="1"/>
</dbReference>
<dbReference type="AlphaFoldDB" id="A0A2S7URX8"/>
<dbReference type="EMBL" id="MSCH01000003">
    <property type="protein sequence ID" value="PQJ52498.1"/>
    <property type="molecule type" value="Genomic_DNA"/>
</dbReference>
<dbReference type="OrthoDB" id="211174at2"/>
<accession>A0A2S7URX8</accession>